<gene>
    <name evidence="2" type="ORF">SBAD_LOCUS8979</name>
</gene>
<feature type="transmembrane region" description="Helical" evidence="1">
    <location>
        <begin position="15"/>
        <end position="36"/>
    </location>
</feature>
<keyword evidence="1" id="KW-0812">Transmembrane</keyword>
<keyword evidence="3" id="KW-1185">Reference proteome</keyword>
<dbReference type="PROSITE" id="PS51257">
    <property type="entry name" value="PROKAR_LIPOPROTEIN"/>
    <property type="match status" value="1"/>
</dbReference>
<evidence type="ECO:0000313" key="3">
    <source>
        <dbReference type="Proteomes" id="UP000270296"/>
    </source>
</evidence>
<evidence type="ECO:0000256" key="1">
    <source>
        <dbReference type="SAM" id="Phobius"/>
    </source>
</evidence>
<organism evidence="2 3">
    <name type="scientific">Soboliphyme baturini</name>
    <dbReference type="NCBI Taxonomy" id="241478"/>
    <lineage>
        <taxon>Eukaryota</taxon>
        <taxon>Metazoa</taxon>
        <taxon>Ecdysozoa</taxon>
        <taxon>Nematoda</taxon>
        <taxon>Enoplea</taxon>
        <taxon>Dorylaimia</taxon>
        <taxon>Dioctophymatida</taxon>
        <taxon>Dioctophymatoidea</taxon>
        <taxon>Soboliphymatidae</taxon>
        <taxon>Soboliphyme</taxon>
    </lineage>
</organism>
<dbReference type="AlphaFoldDB" id="A0A3P8F8Y0"/>
<dbReference type="Proteomes" id="UP000270296">
    <property type="component" value="Unassembled WGS sequence"/>
</dbReference>
<name>A0A3P8F8Y0_9BILA</name>
<dbReference type="EMBL" id="UZAM01012173">
    <property type="protein sequence ID" value="VDP20439.1"/>
    <property type="molecule type" value="Genomic_DNA"/>
</dbReference>
<sequence length="226" mass="25459">MTSGRFIIDVHVSDVFILVAGGIVLGCVFISLEIFISRVRASKLRRRRLACRYSEIWRKKTRTSRTKMDSFKEEYTGRPLYYHVLPLNQQPFGTSKGRLPNVEVADPKSRGVVADQRCAIVVRWNDLCDARLAVGGSETTKVVWVRSGVNRPFNCGASVSPVRLACSCRVTGSVSVCHVKHTVFCRNKRPLFSSRTGLEPCFKESALTVAVRRDCRLISPKLRIRL</sequence>
<reference evidence="2 3" key="1">
    <citation type="submission" date="2018-11" db="EMBL/GenBank/DDBJ databases">
        <authorList>
            <consortium name="Pathogen Informatics"/>
        </authorList>
    </citation>
    <scope>NUCLEOTIDE SEQUENCE [LARGE SCALE GENOMIC DNA]</scope>
</reference>
<evidence type="ECO:0000313" key="2">
    <source>
        <dbReference type="EMBL" id="VDP20439.1"/>
    </source>
</evidence>
<proteinExistence type="predicted"/>
<protein>
    <submittedName>
        <fullName evidence="2">Uncharacterized protein</fullName>
    </submittedName>
</protein>
<keyword evidence="1" id="KW-0472">Membrane</keyword>
<keyword evidence="1" id="KW-1133">Transmembrane helix</keyword>
<accession>A0A3P8F8Y0</accession>